<dbReference type="HOGENOM" id="CLU_000288_63_44_6"/>
<dbReference type="GO" id="GO:0006796">
    <property type="term" value="P:phosphate-containing compound metabolic process"/>
    <property type="evidence" value="ECO:0007669"/>
    <property type="project" value="UniProtKB-ARBA"/>
</dbReference>
<dbReference type="GO" id="GO:0005737">
    <property type="term" value="C:cytoplasm"/>
    <property type="evidence" value="ECO:0007669"/>
    <property type="project" value="TreeGrafter"/>
</dbReference>
<evidence type="ECO:0000256" key="2">
    <source>
        <dbReference type="ARBA" id="ARBA00022527"/>
    </source>
</evidence>
<sequence>MERRSNYFINPVRVIGTGGFGYVEEVELYGLDNNKCGNYARKTLFITNERLLEVFTLDEWKRRFQREATYQASCYHSNVAPICIHHLSANNPWFITDLAENHLGSELGKGRLQIDEKVNIIKMILNGIKYMHEIKRYLHRDLKPANILKFPDGIYKVSDFGLVKNANKEAESEVLTNIAVKMGTEGYMAPEAQKGFYDEKVDIFALGVIINEFEISQLKGMDDFIHKSTAHKPAMRYNSVSDMLIDFEKIIKENNQ</sequence>
<organism evidence="9">
    <name type="scientific">Xenorhabdus bovienii str. feltiae Moldova</name>
    <dbReference type="NCBI Taxonomy" id="1398200"/>
    <lineage>
        <taxon>Bacteria</taxon>
        <taxon>Pseudomonadati</taxon>
        <taxon>Pseudomonadota</taxon>
        <taxon>Gammaproteobacteria</taxon>
        <taxon>Enterobacterales</taxon>
        <taxon>Morganellaceae</taxon>
        <taxon>Xenorhabdus</taxon>
    </lineage>
</organism>
<evidence type="ECO:0000256" key="5">
    <source>
        <dbReference type="ARBA" id="ARBA00022777"/>
    </source>
</evidence>
<dbReference type="PROSITE" id="PS00107">
    <property type="entry name" value="PROTEIN_KINASE_ATP"/>
    <property type="match status" value="1"/>
</dbReference>
<dbReference type="EC" id="2.7.11.1" evidence="1"/>
<dbReference type="PANTHER" id="PTHR11042">
    <property type="entry name" value="EUKARYOTIC TRANSLATION INITIATION FACTOR 2-ALPHA KINASE EIF2-ALPHA KINASE -RELATED"/>
    <property type="match status" value="1"/>
</dbReference>
<evidence type="ECO:0000256" key="3">
    <source>
        <dbReference type="ARBA" id="ARBA00022679"/>
    </source>
</evidence>
<evidence type="ECO:0000313" key="9">
    <source>
        <dbReference type="EMBL" id="CDH01616.1"/>
    </source>
</evidence>
<dbReference type="RefSeq" id="WP_038224389.1">
    <property type="nucleotide sequence ID" value="NZ_CAWLWD010000189.1"/>
</dbReference>
<dbReference type="GO" id="GO:0004674">
    <property type="term" value="F:protein serine/threonine kinase activity"/>
    <property type="evidence" value="ECO:0007669"/>
    <property type="project" value="UniProtKB-KW"/>
</dbReference>
<evidence type="ECO:0000256" key="4">
    <source>
        <dbReference type="ARBA" id="ARBA00022741"/>
    </source>
</evidence>
<proteinExistence type="predicted"/>
<dbReference type="EMBL" id="CBSV010000139">
    <property type="protein sequence ID" value="CDH01616.1"/>
    <property type="molecule type" value="Genomic_DNA"/>
</dbReference>
<dbReference type="SUPFAM" id="SSF56112">
    <property type="entry name" value="Protein kinase-like (PK-like)"/>
    <property type="match status" value="1"/>
</dbReference>
<protein>
    <recommendedName>
        <fullName evidence="1">non-specific serine/threonine protein kinase</fullName>
        <ecNumber evidence="1">2.7.11.1</ecNumber>
    </recommendedName>
</protein>
<dbReference type="InterPro" id="IPR000719">
    <property type="entry name" value="Prot_kinase_dom"/>
</dbReference>
<dbReference type="Pfam" id="PF00069">
    <property type="entry name" value="Pkinase"/>
    <property type="match status" value="1"/>
</dbReference>
<dbReference type="InterPro" id="IPR011009">
    <property type="entry name" value="Kinase-like_dom_sf"/>
</dbReference>
<dbReference type="Proteomes" id="UP000028487">
    <property type="component" value="Unassembled WGS sequence"/>
</dbReference>
<dbReference type="GO" id="GO:0005524">
    <property type="term" value="F:ATP binding"/>
    <property type="evidence" value="ECO:0007669"/>
    <property type="project" value="UniProtKB-UniRule"/>
</dbReference>
<keyword evidence="2" id="KW-0723">Serine/threonine-protein kinase</keyword>
<accession>A0A077NVJ3</accession>
<keyword evidence="5" id="KW-0418">Kinase</keyword>
<evidence type="ECO:0000256" key="1">
    <source>
        <dbReference type="ARBA" id="ARBA00012513"/>
    </source>
</evidence>
<feature type="domain" description="Protein kinase" evidence="8">
    <location>
        <begin position="9"/>
        <end position="256"/>
    </location>
</feature>
<evidence type="ECO:0000259" key="8">
    <source>
        <dbReference type="PROSITE" id="PS50011"/>
    </source>
</evidence>
<feature type="binding site" evidence="7">
    <location>
        <position position="42"/>
    </location>
    <ligand>
        <name>ATP</name>
        <dbReference type="ChEBI" id="CHEBI:30616"/>
    </ligand>
</feature>
<keyword evidence="4 7" id="KW-0547">Nucleotide-binding</keyword>
<name>A0A077NVJ3_XENBV</name>
<evidence type="ECO:0000256" key="6">
    <source>
        <dbReference type="ARBA" id="ARBA00022840"/>
    </source>
</evidence>
<reference evidence="9" key="1">
    <citation type="submission" date="2013-07" db="EMBL/GenBank/DDBJ databases">
        <title>Sub-species coevolution in mutualistic symbiosis.</title>
        <authorList>
            <person name="Murfin K."/>
            <person name="Klassen J."/>
            <person name="Lee M."/>
            <person name="Forst S."/>
            <person name="Stock P."/>
            <person name="Goodrich-Blair H."/>
        </authorList>
    </citation>
    <scope>NUCLEOTIDE SEQUENCE [LARGE SCALE GENOMIC DNA]</scope>
    <source>
        <strain evidence="9">Feltiae Moldova</strain>
    </source>
</reference>
<dbReference type="PANTHER" id="PTHR11042:SF160">
    <property type="entry name" value="EUKARYOTIC TRANSLATION INITIATION FACTOR 2-ALPHA KINASE 1"/>
    <property type="match status" value="1"/>
</dbReference>
<dbReference type="SMART" id="SM00220">
    <property type="entry name" value="S_TKc"/>
    <property type="match status" value="1"/>
</dbReference>
<gene>
    <name evidence="9" type="ORF">XBFM1_2230032</name>
</gene>
<comment type="caution">
    <text evidence="9">The sequence shown here is derived from an EMBL/GenBank/DDBJ whole genome shotgun (WGS) entry which is preliminary data.</text>
</comment>
<keyword evidence="6 7" id="KW-0067">ATP-binding</keyword>
<dbReference type="GO" id="GO:0006417">
    <property type="term" value="P:regulation of translation"/>
    <property type="evidence" value="ECO:0007669"/>
    <property type="project" value="UniProtKB-ARBA"/>
</dbReference>
<keyword evidence="3" id="KW-0808">Transferase</keyword>
<dbReference type="AlphaFoldDB" id="A0A077NVJ3"/>
<dbReference type="PROSITE" id="PS50011">
    <property type="entry name" value="PROTEIN_KINASE_DOM"/>
    <property type="match status" value="1"/>
</dbReference>
<evidence type="ECO:0000256" key="7">
    <source>
        <dbReference type="PROSITE-ProRule" id="PRU10141"/>
    </source>
</evidence>
<dbReference type="Gene3D" id="1.10.510.10">
    <property type="entry name" value="Transferase(Phosphotransferase) domain 1"/>
    <property type="match status" value="1"/>
</dbReference>
<dbReference type="GO" id="GO:0006950">
    <property type="term" value="P:response to stress"/>
    <property type="evidence" value="ECO:0007669"/>
    <property type="project" value="UniProtKB-ARBA"/>
</dbReference>
<dbReference type="InterPro" id="IPR017441">
    <property type="entry name" value="Protein_kinase_ATP_BS"/>
</dbReference>
<dbReference type="InterPro" id="IPR050339">
    <property type="entry name" value="CC_SR_Kinase"/>
</dbReference>